<dbReference type="SUPFAM" id="SSF53067">
    <property type="entry name" value="Actin-like ATPase domain"/>
    <property type="match status" value="1"/>
</dbReference>
<reference evidence="3" key="1">
    <citation type="submission" date="2021-10" db="EMBL/GenBank/DDBJ databases">
        <title>Novel species in genus Arthrobacter.</title>
        <authorList>
            <person name="Liu Y."/>
        </authorList>
    </citation>
    <scope>NUCLEOTIDE SEQUENCE</scope>
    <source>
        <strain evidence="3">Zg-Y786</strain>
    </source>
</reference>
<dbReference type="Proteomes" id="UP001139168">
    <property type="component" value="Unassembled WGS sequence"/>
</dbReference>
<dbReference type="InterPro" id="IPR000600">
    <property type="entry name" value="ROK"/>
</dbReference>
<dbReference type="EMBL" id="JAJFZQ010000001">
    <property type="protein sequence ID" value="MCC3264720.1"/>
    <property type="molecule type" value="Genomic_DNA"/>
</dbReference>
<evidence type="ECO:0000313" key="3">
    <source>
        <dbReference type="EMBL" id="MCC3264720.1"/>
    </source>
</evidence>
<evidence type="ECO:0000259" key="2">
    <source>
        <dbReference type="Pfam" id="PF09339"/>
    </source>
</evidence>
<sequence>MRATGPEGAPGDLNRAGEFLQLLRDGRPRTRAELAKVTGMARSTVATRMDTLLSLGYVIPFGDASSTGGRPPSLFALNPTARLVIGADFGASHALVALADLSGEIINELSERIPIDRGPEEVLTWLSAAIMQLLFDAGRSVNDLASIGIGLPGPVEFETGRPVSPPIMPGWDRFDVPARLRMDFDVPVLVDNDANIMALGERKSAWPDTEDMVFVKVATGVGAGIVSGGILQRGAEGTAGDLGHVRVPEGPDYPCACGNNGCVEAVTSGPAIARQLGLDNIEDVMGLVIEGDPDAIQVVRQAGRHLGGVLATYVSLLNPSLIVLGGSVAPASEHILAGIREVVYRRSLPLATQRLQIVSSETGIRAGIVGAAALARDYALSPQAIELAGSRNRRSINDQAVS</sequence>
<comment type="caution">
    <text evidence="3">The sequence shown here is derived from an EMBL/GenBank/DDBJ whole genome shotgun (WGS) entry which is preliminary data.</text>
</comment>
<dbReference type="Pfam" id="PF09339">
    <property type="entry name" value="HTH_IclR"/>
    <property type="match status" value="1"/>
</dbReference>
<dbReference type="InterPro" id="IPR036388">
    <property type="entry name" value="WH-like_DNA-bd_sf"/>
</dbReference>
<name>A0ABS8GDS0_9MICC</name>
<dbReference type="PANTHER" id="PTHR18964:SF173">
    <property type="entry name" value="GLUCOKINASE"/>
    <property type="match status" value="1"/>
</dbReference>
<accession>A0ABS8GDS0</accession>
<dbReference type="InterPro" id="IPR005471">
    <property type="entry name" value="Tscrpt_reg_IclR_N"/>
</dbReference>
<protein>
    <submittedName>
        <fullName evidence="3">ROK family protein</fullName>
    </submittedName>
</protein>
<feature type="domain" description="HTH iclR-type" evidence="2">
    <location>
        <begin position="14"/>
        <end position="58"/>
    </location>
</feature>
<dbReference type="InterPro" id="IPR049874">
    <property type="entry name" value="ROK_cs"/>
</dbReference>
<dbReference type="PANTHER" id="PTHR18964">
    <property type="entry name" value="ROK (REPRESSOR, ORF, KINASE) FAMILY"/>
    <property type="match status" value="1"/>
</dbReference>
<dbReference type="PROSITE" id="PS01125">
    <property type="entry name" value="ROK"/>
    <property type="match status" value="1"/>
</dbReference>
<proteinExistence type="inferred from homology"/>
<evidence type="ECO:0000313" key="4">
    <source>
        <dbReference type="Proteomes" id="UP001139168"/>
    </source>
</evidence>
<dbReference type="SUPFAM" id="SSF46785">
    <property type="entry name" value="Winged helix' DNA-binding domain"/>
    <property type="match status" value="1"/>
</dbReference>
<comment type="similarity">
    <text evidence="1">Belongs to the ROK (NagC/XylR) family.</text>
</comment>
<dbReference type="InterPro" id="IPR036390">
    <property type="entry name" value="WH_DNA-bd_sf"/>
</dbReference>
<dbReference type="RefSeq" id="WP_227889563.1">
    <property type="nucleotide sequence ID" value="NZ_JAJFZQ010000001.1"/>
</dbReference>
<dbReference type="Pfam" id="PF00480">
    <property type="entry name" value="ROK"/>
    <property type="match status" value="1"/>
</dbReference>
<organism evidence="3 4">
    <name type="scientific">Arthrobacter gengyunqii</name>
    <dbReference type="NCBI Taxonomy" id="2886940"/>
    <lineage>
        <taxon>Bacteria</taxon>
        <taxon>Bacillati</taxon>
        <taxon>Actinomycetota</taxon>
        <taxon>Actinomycetes</taxon>
        <taxon>Micrococcales</taxon>
        <taxon>Micrococcaceae</taxon>
        <taxon>Arthrobacter</taxon>
    </lineage>
</organism>
<dbReference type="InterPro" id="IPR043129">
    <property type="entry name" value="ATPase_NBD"/>
</dbReference>
<dbReference type="Gene3D" id="1.10.10.10">
    <property type="entry name" value="Winged helix-like DNA-binding domain superfamily/Winged helix DNA-binding domain"/>
    <property type="match status" value="1"/>
</dbReference>
<keyword evidence="4" id="KW-1185">Reference proteome</keyword>
<gene>
    <name evidence="3" type="ORF">LJ752_01500</name>
</gene>
<evidence type="ECO:0000256" key="1">
    <source>
        <dbReference type="ARBA" id="ARBA00006479"/>
    </source>
</evidence>
<dbReference type="Gene3D" id="3.30.420.40">
    <property type="match status" value="2"/>
</dbReference>